<feature type="transmembrane region" description="Helical" evidence="1">
    <location>
        <begin position="346"/>
        <end position="365"/>
    </location>
</feature>
<sequence>MASRLPLLSLPAAMSSSNDGCETGANCRTQYDIIWGCLITIFACVWVSVHPNLPARPSGQQPDDGDSFWVRWRWLLVEGTYAFRARMKLMLVGLLAPELIAGFALRQRVMAGNFSQKLLVSRTHGFFICMGGFVDEGRHPIVTWGQITGASGFYRVPKPHILQRDAPPTLLAIKQTTRSFIMDKSKGDVVTKAVAFSQGAWFIAQCIARLVQHLPFTQLEVATLAFAVVNIFTWVLWWDKPLDVQEPLVITAGPEVSEPYPRDGPPDKANAFVTGFVRLMGLAHTKDAWSPETEFSVPTFWFATWSDTPAEMETLCVLGELGIACIFGAIHCAAWNSIFLSGAEKWLWRISSIFLTGAPLAAMFLSRMSLSHKNRTMMWVIVLLYVPIRLLPLVLPFAALRGLTGGDFIDVNWSIYIPHL</sequence>
<keyword evidence="3" id="KW-1185">Reference proteome</keyword>
<dbReference type="EMBL" id="JACAZF010000003">
    <property type="protein sequence ID" value="KAF7310313.1"/>
    <property type="molecule type" value="Genomic_DNA"/>
</dbReference>
<gene>
    <name evidence="2" type="ORF">MIND_00405400</name>
</gene>
<dbReference type="RefSeq" id="XP_037223763.1">
    <property type="nucleotide sequence ID" value="XM_037360878.1"/>
</dbReference>
<dbReference type="OrthoDB" id="9451547at2759"/>
<dbReference type="PANTHER" id="PTHR35043">
    <property type="entry name" value="TRANSCRIPTION FACTOR DOMAIN-CONTAINING PROTEIN"/>
    <property type="match status" value="1"/>
</dbReference>
<evidence type="ECO:0000256" key="1">
    <source>
        <dbReference type="SAM" id="Phobius"/>
    </source>
</evidence>
<keyword evidence="1" id="KW-0812">Transmembrane</keyword>
<comment type="caution">
    <text evidence="2">The sequence shown here is derived from an EMBL/GenBank/DDBJ whole genome shotgun (WGS) entry which is preliminary data.</text>
</comment>
<organism evidence="2 3">
    <name type="scientific">Mycena indigotica</name>
    <dbReference type="NCBI Taxonomy" id="2126181"/>
    <lineage>
        <taxon>Eukaryota</taxon>
        <taxon>Fungi</taxon>
        <taxon>Dikarya</taxon>
        <taxon>Basidiomycota</taxon>
        <taxon>Agaricomycotina</taxon>
        <taxon>Agaricomycetes</taxon>
        <taxon>Agaricomycetidae</taxon>
        <taxon>Agaricales</taxon>
        <taxon>Marasmiineae</taxon>
        <taxon>Mycenaceae</taxon>
        <taxon>Mycena</taxon>
    </lineage>
</organism>
<proteinExistence type="predicted"/>
<keyword evidence="1" id="KW-0472">Membrane</keyword>
<evidence type="ECO:0000313" key="3">
    <source>
        <dbReference type="Proteomes" id="UP000636479"/>
    </source>
</evidence>
<feature type="transmembrane region" description="Helical" evidence="1">
    <location>
        <begin position="377"/>
        <end position="399"/>
    </location>
</feature>
<keyword evidence="1" id="KW-1133">Transmembrane helix</keyword>
<accession>A0A8H6T3H2</accession>
<dbReference type="Proteomes" id="UP000636479">
    <property type="component" value="Unassembled WGS sequence"/>
</dbReference>
<dbReference type="PANTHER" id="PTHR35043:SF7">
    <property type="entry name" value="TRANSCRIPTION FACTOR DOMAIN-CONTAINING PROTEIN"/>
    <property type="match status" value="1"/>
</dbReference>
<evidence type="ECO:0000313" key="2">
    <source>
        <dbReference type="EMBL" id="KAF7310313.1"/>
    </source>
</evidence>
<dbReference type="AlphaFoldDB" id="A0A8H6T3H2"/>
<dbReference type="GeneID" id="59343394"/>
<reference evidence="2" key="1">
    <citation type="submission" date="2020-05" db="EMBL/GenBank/DDBJ databases">
        <title>Mycena genomes resolve the evolution of fungal bioluminescence.</title>
        <authorList>
            <person name="Tsai I.J."/>
        </authorList>
    </citation>
    <scope>NUCLEOTIDE SEQUENCE</scope>
    <source>
        <strain evidence="2">171206Taipei</strain>
    </source>
</reference>
<protein>
    <submittedName>
        <fullName evidence="2">Uncharacterized protein</fullName>
    </submittedName>
</protein>
<name>A0A8H6T3H2_9AGAR</name>